<dbReference type="InterPro" id="IPR028992">
    <property type="entry name" value="Hedgehog/Intein_dom"/>
</dbReference>
<organism evidence="2">
    <name type="scientific">viral metagenome</name>
    <dbReference type="NCBI Taxonomy" id="1070528"/>
    <lineage>
        <taxon>unclassified sequences</taxon>
        <taxon>metagenomes</taxon>
        <taxon>organismal metagenomes</taxon>
    </lineage>
</organism>
<proteinExistence type="predicted"/>
<name>A0A6C0EQT2_9ZZZZ</name>
<dbReference type="Pfam" id="PF13403">
    <property type="entry name" value="Hint_2"/>
    <property type="match status" value="1"/>
</dbReference>
<protein>
    <recommendedName>
        <fullName evidence="1">Hedgehog/Intein (Hint) domain-containing protein</fullName>
    </recommendedName>
</protein>
<dbReference type="EMBL" id="MN738918">
    <property type="protein sequence ID" value="QHT31377.1"/>
    <property type="molecule type" value="Genomic_DNA"/>
</dbReference>
<reference evidence="2" key="1">
    <citation type="journal article" date="2020" name="Nature">
        <title>Giant virus diversity and host interactions through global metagenomics.</title>
        <authorList>
            <person name="Schulz F."/>
            <person name="Roux S."/>
            <person name="Paez-Espino D."/>
            <person name="Jungbluth S."/>
            <person name="Walsh D.A."/>
            <person name="Denef V.J."/>
            <person name="McMahon K.D."/>
            <person name="Konstantinidis K.T."/>
            <person name="Eloe-Fadrosh E.A."/>
            <person name="Kyrpides N.C."/>
            <person name="Woyke T."/>
        </authorList>
    </citation>
    <scope>NUCLEOTIDE SEQUENCE</scope>
    <source>
        <strain evidence="2">GVMAG-M-3300009155-2</strain>
    </source>
</reference>
<accession>A0A6C0EQT2</accession>
<sequence>MTISYYTVTITNNTNSQTYTGYFSADNTTNVVTGYYETSDYATNILLDPNTTLSGSLYTSIFTTSNMSFNNTGIYFNSRLNNIFGDSTPKLICIFDKYTLLKNYSPMNNVSISIQSAGGSGTQPISNICFPAKTPIKTDQGNIDIDKINPQIHTIHKKKIECITKTITLDKYLVCFEKDSLGNNIPNQRTLISKNHLIFYKGEMLEAKKFIGKYNNIKKVAYSGETLYNVLMEDHNKMLVNNMICETLDPDNTISHLYRSIKNLSPNQQEDFIKQLNTYTIKNNIYSSKRK</sequence>
<evidence type="ECO:0000259" key="1">
    <source>
        <dbReference type="Pfam" id="PF13403"/>
    </source>
</evidence>
<dbReference type="AlphaFoldDB" id="A0A6C0EQT2"/>
<evidence type="ECO:0000313" key="2">
    <source>
        <dbReference type="EMBL" id="QHT31377.1"/>
    </source>
</evidence>
<feature type="domain" description="Hedgehog/Intein (Hint)" evidence="1">
    <location>
        <begin position="128"/>
        <end position="251"/>
    </location>
</feature>